<evidence type="ECO:0000313" key="4">
    <source>
        <dbReference type="Proteomes" id="UP000240912"/>
    </source>
</evidence>
<proteinExistence type="predicted"/>
<feature type="region of interest" description="Disordered" evidence="1">
    <location>
        <begin position="1"/>
        <end position="40"/>
    </location>
</feature>
<dbReference type="Proteomes" id="UP000240912">
    <property type="component" value="Unassembled WGS sequence"/>
</dbReference>
<organism evidence="3 4">
    <name type="scientific">Pedobacter yulinensis</name>
    <dbReference type="NCBI Taxonomy" id="2126353"/>
    <lineage>
        <taxon>Bacteria</taxon>
        <taxon>Pseudomonadati</taxon>
        <taxon>Bacteroidota</taxon>
        <taxon>Sphingobacteriia</taxon>
        <taxon>Sphingobacteriales</taxon>
        <taxon>Sphingobacteriaceae</taxon>
        <taxon>Pedobacter</taxon>
    </lineage>
</organism>
<dbReference type="EMBL" id="PYLS01000005">
    <property type="protein sequence ID" value="PST82961.1"/>
    <property type="molecule type" value="Genomic_DNA"/>
</dbReference>
<keyword evidence="4" id="KW-1185">Reference proteome</keyword>
<name>A0A2T3HKP3_9SPHI</name>
<dbReference type="OrthoDB" id="770939at2"/>
<keyword evidence="2" id="KW-0472">Membrane</keyword>
<keyword evidence="2" id="KW-0812">Transmembrane</keyword>
<dbReference type="RefSeq" id="WP_107215220.1">
    <property type="nucleotide sequence ID" value="NZ_KZ686269.1"/>
</dbReference>
<feature type="compositionally biased region" description="Basic and acidic residues" evidence="1">
    <location>
        <begin position="1"/>
        <end position="27"/>
    </location>
</feature>
<evidence type="ECO:0000256" key="1">
    <source>
        <dbReference type="SAM" id="MobiDB-lite"/>
    </source>
</evidence>
<evidence type="ECO:0000313" key="3">
    <source>
        <dbReference type="EMBL" id="PST82961.1"/>
    </source>
</evidence>
<keyword evidence="2" id="KW-1133">Transmembrane helix</keyword>
<protein>
    <submittedName>
        <fullName evidence="3">Uncharacterized protein</fullName>
    </submittedName>
</protein>
<evidence type="ECO:0000256" key="2">
    <source>
        <dbReference type="SAM" id="Phobius"/>
    </source>
</evidence>
<sequence>MENTDPQHQHGEHTPPPVEHDYSKHENNPGPSKEAVEERNSNGAGSILKWIIPVLVIALLVWWFLIKK</sequence>
<dbReference type="AlphaFoldDB" id="A0A2T3HKP3"/>
<feature type="transmembrane region" description="Helical" evidence="2">
    <location>
        <begin position="47"/>
        <end position="66"/>
    </location>
</feature>
<comment type="caution">
    <text evidence="3">The sequence shown here is derived from an EMBL/GenBank/DDBJ whole genome shotgun (WGS) entry which is preliminary data.</text>
</comment>
<gene>
    <name evidence="3" type="ORF">C7T94_10045</name>
</gene>
<accession>A0A2T3HKP3</accession>
<reference evidence="3 4" key="1">
    <citation type="submission" date="2018-03" db="EMBL/GenBank/DDBJ databases">
        <authorList>
            <person name="Keele B.F."/>
        </authorList>
    </citation>
    <scope>NUCLEOTIDE SEQUENCE [LARGE SCALE GENOMIC DNA]</scope>
    <source>
        <strain evidence="3 4">YL28-9</strain>
    </source>
</reference>